<name>A0AAD6U140_9AGAR</name>
<comment type="caution">
    <text evidence="2">The sequence shown here is derived from an EMBL/GenBank/DDBJ whole genome shotgun (WGS) entry which is preliminary data.</text>
</comment>
<gene>
    <name evidence="2" type="ORF">B0H15DRAFT_951258</name>
</gene>
<protein>
    <submittedName>
        <fullName evidence="2">Uncharacterized protein</fullName>
    </submittedName>
</protein>
<accession>A0AAD6U140</accession>
<evidence type="ECO:0000313" key="2">
    <source>
        <dbReference type="EMBL" id="KAJ7085249.1"/>
    </source>
</evidence>
<evidence type="ECO:0000313" key="3">
    <source>
        <dbReference type="Proteomes" id="UP001222325"/>
    </source>
</evidence>
<dbReference type="Proteomes" id="UP001222325">
    <property type="component" value="Unassembled WGS sequence"/>
</dbReference>
<evidence type="ECO:0000256" key="1">
    <source>
        <dbReference type="SAM" id="MobiDB-lite"/>
    </source>
</evidence>
<reference evidence="2" key="1">
    <citation type="submission" date="2023-03" db="EMBL/GenBank/DDBJ databases">
        <title>Massive genome expansion in bonnet fungi (Mycena s.s.) driven by repeated elements and novel gene families across ecological guilds.</title>
        <authorList>
            <consortium name="Lawrence Berkeley National Laboratory"/>
            <person name="Harder C.B."/>
            <person name="Miyauchi S."/>
            <person name="Viragh M."/>
            <person name="Kuo A."/>
            <person name="Thoen E."/>
            <person name="Andreopoulos B."/>
            <person name="Lu D."/>
            <person name="Skrede I."/>
            <person name="Drula E."/>
            <person name="Henrissat B."/>
            <person name="Morin E."/>
            <person name="Kohler A."/>
            <person name="Barry K."/>
            <person name="LaButti K."/>
            <person name="Morin E."/>
            <person name="Salamov A."/>
            <person name="Lipzen A."/>
            <person name="Mereny Z."/>
            <person name="Hegedus B."/>
            <person name="Baldrian P."/>
            <person name="Stursova M."/>
            <person name="Weitz H."/>
            <person name="Taylor A."/>
            <person name="Grigoriev I.V."/>
            <person name="Nagy L.G."/>
            <person name="Martin F."/>
            <person name="Kauserud H."/>
        </authorList>
    </citation>
    <scope>NUCLEOTIDE SEQUENCE</scope>
    <source>
        <strain evidence="2">CBHHK173m</strain>
    </source>
</reference>
<sequence>MRAWRTDALTRYDRNTSRYHAGVYQRKRTNLLAALDAARKVPFTALALATPPTPDFALARRSAICTQAINFTSLPHAQVSSDPSYPRSQQARPAANAMTPLPKSQHAGLLRRLARTHAEAPRPTAVP</sequence>
<dbReference type="AlphaFoldDB" id="A0AAD6U140"/>
<keyword evidence="3" id="KW-1185">Reference proteome</keyword>
<feature type="compositionally biased region" description="Polar residues" evidence="1">
    <location>
        <begin position="77"/>
        <end position="91"/>
    </location>
</feature>
<feature type="region of interest" description="Disordered" evidence="1">
    <location>
        <begin position="77"/>
        <end position="127"/>
    </location>
</feature>
<organism evidence="2 3">
    <name type="scientific">Mycena belliarum</name>
    <dbReference type="NCBI Taxonomy" id="1033014"/>
    <lineage>
        <taxon>Eukaryota</taxon>
        <taxon>Fungi</taxon>
        <taxon>Dikarya</taxon>
        <taxon>Basidiomycota</taxon>
        <taxon>Agaricomycotina</taxon>
        <taxon>Agaricomycetes</taxon>
        <taxon>Agaricomycetidae</taxon>
        <taxon>Agaricales</taxon>
        <taxon>Marasmiineae</taxon>
        <taxon>Mycenaceae</taxon>
        <taxon>Mycena</taxon>
    </lineage>
</organism>
<proteinExistence type="predicted"/>
<dbReference type="EMBL" id="JARJCN010000035">
    <property type="protein sequence ID" value="KAJ7085249.1"/>
    <property type="molecule type" value="Genomic_DNA"/>
</dbReference>